<proteinExistence type="predicted"/>
<accession>A0A382ULY5</accession>
<dbReference type="SUPFAM" id="SSF51197">
    <property type="entry name" value="Clavaminate synthase-like"/>
    <property type="match status" value="1"/>
</dbReference>
<dbReference type="Gene3D" id="2.60.120.620">
    <property type="entry name" value="q2cbj1_9rhob like domain"/>
    <property type="match status" value="1"/>
</dbReference>
<evidence type="ECO:0008006" key="2">
    <source>
        <dbReference type="Google" id="ProtNLM"/>
    </source>
</evidence>
<reference evidence="1" key="1">
    <citation type="submission" date="2018-05" db="EMBL/GenBank/DDBJ databases">
        <authorList>
            <person name="Lanie J.A."/>
            <person name="Ng W.-L."/>
            <person name="Kazmierczak K.M."/>
            <person name="Andrzejewski T.M."/>
            <person name="Davidsen T.M."/>
            <person name="Wayne K.J."/>
            <person name="Tettelin H."/>
            <person name="Glass J.I."/>
            <person name="Rusch D."/>
            <person name="Podicherti R."/>
            <person name="Tsui H.-C.T."/>
            <person name="Winkler M.E."/>
        </authorList>
    </citation>
    <scope>NUCLEOTIDE SEQUENCE</scope>
</reference>
<sequence>MLSEEEIAKYNEEGYVVPKFTMLEKDLLEIEKLHNNLVEKFPKFRNYCPAVLLHDENFLKYCLNNEILNIIEQLIGKNFALWNSSFF</sequence>
<name>A0A382ULY5_9ZZZZ</name>
<gene>
    <name evidence="1" type="ORF">METZ01_LOCUS388123</name>
</gene>
<protein>
    <recommendedName>
        <fullName evidence="2">Phytanoyl-CoA dioxygenase</fullName>
    </recommendedName>
</protein>
<evidence type="ECO:0000313" key="1">
    <source>
        <dbReference type="EMBL" id="SVD35269.1"/>
    </source>
</evidence>
<dbReference type="EMBL" id="UINC01145250">
    <property type="protein sequence ID" value="SVD35269.1"/>
    <property type="molecule type" value="Genomic_DNA"/>
</dbReference>
<feature type="non-terminal residue" evidence="1">
    <location>
        <position position="87"/>
    </location>
</feature>
<dbReference type="AlphaFoldDB" id="A0A382ULY5"/>
<organism evidence="1">
    <name type="scientific">marine metagenome</name>
    <dbReference type="NCBI Taxonomy" id="408172"/>
    <lineage>
        <taxon>unclassified sequences</taxon>
        <taxon>metagenomes</taxon>
        <taxon>ecological metagenomes</taxon>
    </lineage>
</organism>